<dbReference type="PANTHER" id="PTHR33939:SF1">
    <property type="entry name" value="DUF4371 DOMAIN-CONTAINING PROTEIN"/>
    <property type="match status" value="1"/>
</dbReference>
<protein>
    <submittedName>
        <fullName evidence="1">Uncharacterized protein</fullName>
    </submittedName>
</protein>
<dbReference type="EMBL" id="VYZN01000043">
    <property type="protein sequence ID" value="KAE9530039.1"/>
    <property type="molecule type" value="Genomic_DNA"/>
</dbReference>
<organism evidence="1 2">
    <name type="scientific">Aphis glycines</name>
    <name type="common">Soybean aphid</name>
    <dbReference type="NCBI Taxonomy" id="307491"/>
    <lineage>
        <taxon>Eukaryota</taxon>
        <taxon>Metazoa</taxon>
        <taxon>Ecdysozoa</taxon>
        <taxon>Arthropoda</taxon>
        <taxon>Hexapoda</taxon>
        <taxon>Insecta</taxon>
        <taxon>Pterygota</taxon>
        <taxon>Neoptera</taxon>
        <taxon>Paraneoptera</taxon>
        <taxon>Hemiptera</taxon>
        <taxon>Sternorrhyncha</taxon>
        <taxon>Aphidomorpha</taxon>
        <taxon>Aphidoidea</taxon>
        <taxon>Aphididae</taxon>
        <taxon>Aphidini</taxon>
        <taxon>Aphis</taxon>
        <taxon>Aphis</taxon>
    </lineage>
</organism>
<keyword evidence="2" id="KW-1185">Reference proteome</keyword>
<sequence>MNAEETINVNEPVRHAVQNENPQLLRSPVKRNPNGRFVGSRQKVMIINLYKTKLEEQPDIKYKPLIAYLSKASGIGRDTIVNTIRNYKNDNQLKSPNKTKIRSRINEKIDDFDKNAIRLKIHSFWLRNEVPTLKKIVQAISDDPNLPTIPRTSLQRILKELGFEYTKRARNSALTERGDLIVWRQKFIIDIRRFRNEGRTIYYLDETWVNAGECCSKVWLDKTVTSHRDAFVKGLSTGPKNPTGKGKRLIVVHIGSSEGFVEGGLLCFESKKNTADYHDEMNGDTFYDWICGVLPKLKENSVIVMDNASYHSVKKDPIPTISWRKDQIVEWLTSKGCDVDTSLVKHMLEKVREIRHHHDKYIIDEEALKSNKIVLRLPPYHCELNAIEMAWSVVKNHVKTNNTTFKINDVRQLLIDGIKKVTPDMWANFVSHTIKEEDKLCNVDNNTDQVLDQENTSHVMLITGDTSSSDDSD</sequence>
<dbReference type="OrthoDB" id="6601792at2759"/>
<accession>A0A6G0TD16</accession>
<proteinExistence type="predicted"/>
<evidence type="ECO:0000313" key="1">
    <source>
        <dbReference type="EMBL" id="KAE9530039.1"/>
    </source>
</evidence>
<dbReference type="Gene3D" id="3.30.420.10">
    <property type="entry name" value="Ribonuclease H-like superfamily/Ribonuclease H"/>
    <property type="match status" value="1"/>
</dbReference>
<dbReference type="AlphaFoldDB" id="A0A6G0TD16"/>
<reference evidence="1 2" key="1">
    <citation type="submission" date="2019-08" db="EMBL/GenBank/DDBJ databases">
        <title>The genome of the soybean aphid Biotype 1, its phylome, world population structure and adaptation to the North American continent.</title>
        <authorList>
            <person name="Giordano R."/>
            <person name="Donthu R.K."/>
            <person name="Hernandez A.G."/>
            <person name="Wright C.L."/>
            <person name="Zimin A.V."/>
        </authorList>
    </citation>
    <scope>NUCLEOTIDE SEQUENCE [LARGE SCALE GENOMIC DNA]</scope>
    <source>
        <tissue evidence="1">Whole aphids</tissue>
    </source>
</reference>
<comment type="caution">
    <text evidence="1">The sequence shown here is derived from an EMBL/GenBank/DDBJ whole genome shotgun (WGS) entry which is preliminary data.</text>
</comment>
<dbReference type="InterPro" id="IPR036397">
    <property type="entry name" value="RNaseH_sf"/>
</dbReference>
<gene>
    <name evidence="1" type="ORF">AGLY_011501</name>
</gene>
<dbReference type="Proteomes" id="UP000475862">
    <property type="component" value="Unassembled WGS sequence"/>
</dbReference>
<dbReference type="PANTHER" id="PTHR33939">
    <property type="entry name" value="PROTEIN CBG22215"/>
    <property type="match status" value="1"/>
</dbReference>
<name>A0A6G0TD16_APHGL</name>
<dbReference type="GO" id="GO:0003676">
    <property type="term" value="F:nucleic acid binding"/>
    <property type="evidence" value="ECO:0007669"/>
    <property type="project" value="InterPro"/>
</dbReference>
<evidence type="ECO:0000313" key="2">
    <source>
        <dbReference type="Proteomes" id="UP000475862"/>
    </source>
</evidence>